<protein>
    <submittedName>
        <fullName evidence="1">Uncharacterized protein</fullName>
    </submittedName>
</protein>
<dbReference type="AlphaFoldDB" id="A0A1Y2AFX4"/>
<dbReference type="Proteomes" id="UP000193920">
    <property type="component" value="Unassembled WGS sequence"/>
</dbReference>
<dbReference type="OrthoDB" id="10322129at2759"/>
<dbReference type="EMBL" id="MCOG01000267">
    <property type="protein sequence ID" value="ORY21362.1"/>
    <property type="molecule type" value="Genomic_DNA"/>
</dbReference>
<reference evidence="1 2" key="1">
    <citation type="submission" date="2016-08" db="EMBL/GenBank/DDBJ databases">
        <title>A Parts List for Fungal Cellulosomes Revealed by Comparative Genomics.</title>
        <authorList>
            <consortium name="DOE Joint Genome Institute"/>
            <person name="Haitjema C.H."/>
            <person name="Gilmore S.P."/>
            <person name="Henske J.K."/>
            <person name="Solomon K.V."/>
            <person name="De Groot R."/>
            <person name="Kuo A."/>
            <person name="Mondo S.J."/>
            <person name="Salamov A.A."/>
            <person name="Labutti K."/>
            <person name="Zhao Z."/>
            <person name="Chiniquy J."/>
            <person name="Barry K."/>
            <person name="Brewer H.M."/>
            <person name="Purvine S.O."/>
            <person name="Wright A.T."/>
            <person name="Boxma B."/>
            <person name="Van Alen T."/>
            <person name="Hackstein J.H."/>
            <person name="Baker S.E."/>
            <person name="Grigoriev I.V."/>
            <person name="O'Malley M.A."/>
        </authorList>
    </citation>
    <scope>NUCLEOTIDE SEQUENCE [LARGE SCALE GENOMIC DNA]</scope>
    <source>
        <strain evidence="1 2">G1</strain>
    </source>
</reference>
<gene>
    <name evidence="1" type="ORF">LY90DRAFT_707506</name>
</gene>
<name>A0A1Y2AFX4_9FUNG</name>
<proteinExistence type="predicted"/>
<organism evidence="1 2">
    <name type="scientific">Neocallimastix californiae</name>
    <dbReference type="NCBI Taxonomy" id="1754190"/>
    <lineage>
        <taxon>Eukaryota</taxon>
        <taxon>Fungi</taxon>
        <taxon>Fungi incertae sedis</taxon>
        <taxon>Chytridiomycota</taxon>
        <taxon>Chytridiomycota incertae sedis</taxon>
        <taxon>Neocallimastigomycetes</taxon>
        <taxon>Neocallimastigales</taxon>
        <taxon>Neocallimastigaceae</taxon>
        <taxon>Neocallimastix</taxon>
    </lineage>
</organism>
<evidence type="ECO:0000313" key="1">
    <source>
        <dbReference type="EMBL" id="ORY21362.1"/>
    </source>
</evidence>
<sequence>MPQLLPACLGPVSTYESRYTTPSISRIVNSSPECCCNMDYKEIFSKDKYFNNIAELPVSPAH</sequence>
<comment type="caution">
    <text evidence="1">The sequence shown here is derived from an EMBL/GenBank/DDBJ whole genome shotgun (WGS) entry which is preliminary data.</text>
</comment>
<accession>A0A1Y2AFX4</accession>
<keyword evidence="2" id="KW-1185">Reference proteome</keyword>
<evidence type="ECO:0000313" key="2">
    <source>
        <dbReference type="Proteomes" id="UP000193920"/>
    </source>
</evidence>